<protein>
    <submittedName>
        <fullName evidence="8">Uncharacterized protein</fullName>
    </submittedName>
</protein>
<dbReference type="GO" id="GO:0005737">
    <property type="term" value="C:cytoplasm"/>
    <property type="evidence" value="ECO:0007669"/>
    <property type="project" value="TreeGrafter"/>
</dbReference>
<evidence type="ECO:0000313" key="8">
    <source>
        <dbReference type="EMBL" id="OGK56382.1"/>
    </source>
</evidence>
<evidence type="ECO:0000313" key="9">
    <source>
        <dbReference type="Proteomes" id="UP000176376"/>
    </source>
</evidence>
<accession>A0A1F7JL83</accession>
<keyword evidence="5" id="KW-0378">Hydrolase</keyword>
<evidence type="ECO:0000256" key="2">
    <source>
        <dbReference type="ARBA" id="ARBA00022598"/>
    </source>
</evidence>
<dbReference type="GO" id="GO:0005524">
    <property type="term" value="F:ATP binding"/>
    <property type="evidence" value="ECO:0007669"/>
    <property type="project" value="UniProtKB-KW"/>
</dbReference>
<evidence type="ECO:0000256" key="5">
    <source>
        <dbReference type="ARBA" id="ARBA00022801"/>
    </source>
</evidence>
<dbReference type="InterPro" id="IPR010075">
    <property type="entry name" value="PRibForGlyAmidine_synth_PurQ"/>
</dbReference>
<evidence type="ECO:0000256" key="6">
    <source>
        <dbReference type="ARBA" id="ARBA00022840"/>
    </source>
</evidence>
<dbReference type="GO" id="GO:0016787">
    <property type="term" value="F:hydrolase activity"/>
    <property type="evidence" value="ECO:0007669"/>
    <property type="project" value="UniProtKB-KW"/>
</dbReference>
<dbReference type="STRING" id="1802074.A3J15_00020"/>
<keyword evidence="1" id="KW-0963">Cytoplasm</keyword>
<keyword evidence="4" id="KW-0658">Purine biosynthesis</keyword>
<dbReference type="EMBL" id="MGAY01000039">
    <property type="protein sequence ID" value="OGK56382.1"/>
    <property type="molecule type" value="Genomic_DNA"/>
</dbReference>
<keyword evidence="7" id="KW-0315">Glutamine amidotransferase</keyword>
<sequence length="267" mass="30299">MRKPKVLVFSGYGLNSEEETKFAFDWAGGVSDIVHINDLIEGKFSLSDYQILAFPGGFAYGDDTGSGNAYANKLRNHLWSKLIKFIEKDKLVIGICNGFQILTNLGFLPALNKKYGKIEVAMMHNDSKKYTVRFVDLKVENTFSPWLKNIDTFSIPIAHGEGKFYAEGNVLKELNKRRLIALRYIYGKMCKYQNLPANPNGALEDIAGITDETGKIFGLMPHPERAMFFTQLPNWPLLKEIYNRQGIKIPKEGPGLKIFQNAINYFR</sequence>
<dbReference type="Pfam" id="PF13507">
    <property type="entry name" value="GATase_5"/>
    <property type="match status" value="1"/>
</dbReference>
<evidence type="ECO:0000256" key="3">
    <source>
        <dbReference type="ARBA" id="ARBA00022741"/>
    </source>
</evidence>
<keyword evidence="2" id="KW-0436">Ligase</keyword>
<dbReference type="PROSITE" id="PS51273">
    <property type="entry name" value="GATASE_TYPE_1"/>
    <property type="match status" value="1"/>
</dbReference>
<reference evidence="8 9" key="1">
    <citation type="journal article" date="2016" name="Nat. Commun.">
        <title>Thousands of microbial genomes shed light on interconnected biogeochemical processes in an aquifer system.</title>
        <authorList>
            <person name="Anantharaman K."/>
            <person name="Brown C.T."/>
            <person name="Hug L.A."/>
            <person name="Sharon I."/>
            <person name="Castelle C.J."/>
            <person name="Probst A.J."/>
            <person name="Thomas B.C."/>
            <person name="Singh A."/>
            <person name="Wilkins M.J."/>
            <person name="Karaoz U."/>
            <person name="Brodie E.L."/>
            <person name="Williams K.H."/>
            <person name="Hubbard S.S."/>
            <person name="Banfield J.F."/>
        </authorList>
    </citation>
    <scope>NUCLEOTIDE SEQUENCE [LARGE SCALE GENOMIC DNA]</scope>
</reference>
<name>A0A1F7JL83_9BACT</name>
<dbReference type="PANTHER" id="PTHR10099">
    <property type="entry name" value="PHOSPHORIBOSYLFORMYLGLYCINAMIDINE SYNTHASE"/>
    <property type="match status" value="1"/>
</dbReference>
<keyword evidence="6" id="KW-0067">ATP-binding</keyword>
<dbReference type="PIRSF" id="PIRSF001586">
    <property type="entry name" value="FGAM_synth_I"/>
    <property type="match status" value="1"/>
</dbReference>
<dbReference type="PANTHER" id="PTHR10099:SF1">
    <property type="entry name" value="PHOSPHORIBOSYLFORMYLGLYCINAMIDINE SYNTHASE"/>
    <property type="match status" value="1"/>
</dbReference>
<dbReference type="GO" id="GO:0004642">
    <property type="term" value="F:phosphoribosylformylglycinamidine synthase activity"/>
    <property type="evidence" value="ECO:0007669"/>
    <property type="project" value="InterPro"/>
</dbReference>
<proteinExistence type="predicted"/>
<dbReference type="Proteomes" id="UP000176376">
    <property type="component" value="Unassembled WGS sequence"/>
</dbReference>
<dbReference type="SMART" id="SM01211">
    <property type="entry name" value="GATase_5"/>
    <property type="match status" value="1"/>
</dbReference>
<evidence type="ECO:0000256" key="7">
    <source>
        <dbReference type="ARBA" id="ARBA00022962"/>
    </source>
</evidence>
<keyword evidence="3" id="KW-0547">Nucleotide-binding</keyword>
<gene>
    <name evidence="8" type="ORF">A3J15_00020</name>
</gene>
<dbReference type="CDD" id="cd01740">
    <property type="entry name" value="GATase1_FGAR_AT"/>
    <property type="match status" value="1"/>
</dbReference>
<dbReference type="Gene3D" id="3.40.50.880">
    <property type="match status" value="1"/>
</dbReference>
<dbReference type="SUPFAM" id="SSF52317">
    <property type="entry name" value="Class I glutamine amidotransferase-like"/>
    <property type="match status" value="1"/>
</dbReference>
<evidence type="ECO:0000256" key="4">
    <source>
        <dbReference type="ARBA" id="ARBA00022755"/>
    </source>
</evidence>
<dbReference type="InterPro" id="IPR029062">
    <property type="entry name" value="Class_I_gatase-like"/>
</dbReference>
<comment type="caution">
    <text evidence="8">The sequence shown here is derived from an EMBL/GenBank/DDBJ whole genome shotgun (WGS) entry which is preliminary data.</text>
</comment>
<dbReference type="GO" id="GO:0006189">
    <property type="term" value="P:'de novo' IMP biosynthetic process"/>
    <property type="evidence" value="ECO:0007669"/>
    <property type="project" value="InterPro"/>
</dbReference>
<evidence type="ECO:0000256" key="1">
    <source>
        <dbReference type="ARBA" id="ARBA00022490"/>
    </source>
</evidence>
<dbReference type="AlphaFoldDB" id="A0A1F7JL83"/>
<organism evidence="8 9">
    <name type="scientific">Candidatus Roizmanbacteria bacterium RIFCSPLOWO2_02_FULL_38_10</name>
    <dbReference type="NCBI Taxonomy" id="1802074"/>
    <lineage>
        <taxon>Bacteria</taxon>
        <taxon>Candidatus Roizmaniibacteriota</taxon>
    </lineage>
</organism>